<dbReference type="PANTHER" id="PTHR33376">
    <property type="match status" value="1"/>
</dbReference>
<dbReference type="InterPro" id="IPR026289">
    <property type="entry name" value="SBP_TakP-like"/>
</dbReference>
<keyword evidence="4" id="KW-1185">Reference proteome</keyword>
<dbReference type="InterPro" id="IPR018389">
    <property type="entry name" value="DctP_fam"/>
</dbReference>
<dbReference type="CDD" id="cd13604">
    <property type="entry name" value="PBP2_TRAP_ketoacid_lactate_like"/>
    <property type="match status" value="1"/>
</dbReference>
<dbReference type="PANTHER" id="PTHR33376:SF5">
    <property type="entry name" value="EXTRACYTOPLASMIC SOLUTE RECEPTOR PROTEIN"/>
    <property type="match status" value="1"/>
</dbReference>
<reference evidence="3 4" key="1">
    <citation type="submission" date="2019-04" db="EMBL/GenBank/DDBJ databases">
        <title>Phreatobacter aquaticus sp. nov.</title>
        <authorList>
            <person name="Choi A."/>
        </authorList>
    </citation>
    <scope>NUCLEOTIDE SEQUENCE [LARGE SCALE GENOMIC DNA]</scope>
    <source>
        <strain evidence="3 4">KCTC 52518</strain>
    </source>
</reference>
<dbReference type="EMBL" id="CP039690">
    <property type="protein sequence ID" value="QCI63102.1"/>
    <property type="molecule type" value="Genomic_DNA"/>
</dbReference>
<keyword evidence="1" id="KW-0732">Signal</keyword>
<evidence type="ECO:0000313" key="3">
    <source>
        <dbReference type="EMBL" id="QCI63102.1"/>
    </source>
</evidence>
<evidence type="ECO:0000256" key="2">
    <source>
        <dbReference type="PIRSR" id="PIRSR039026-2"/>
    </source>
</evidence>
<dbReference type="GO" id="GO:0055085">
    <property type="term" value="P:transmembrane transport"/>
    <property type="evidence" value="ECO:0007669"/>
    <property type="project" value="InterPro"/>
</dbReference>
<name>A0A4D7B4I7_9HYPH</name>
<dbReference type="OrthoDB" id="9780733at2"/>
<dbReference type="NCBIfam" id="NF037995">
    <property type="entry name" value="TRAP_S1"/>
    <property type="match status" value="1"/>
</dbReference>
<feature type="binding site" evidence="2">
    <location>
        <position position="249"/>
    </location>
    <ligand>
        <name>Na(+)</name>
        <dbReference type="ChEBI" id="CHEBI:29101"/>
    </ligand>
</feature>
<dbReference type="AlphaFoldDB" id="A0A4D7B4I7"/>
<dbReference type="Pfam" id="PF03480">
    <property type="entry name" value="DctP"/>
    <property type="match status" value="1"/>
</dbReference>
<dbReference type="Gene3D" id="3.40.190.10">
    <property type="entry name" value="Periplasmic binding protein-like II"/>
    <property type="match status" value="1"/>
</dbReference>
<sequence length="393" mass="42339">MPWPRPRISSPRRSPRPTASRLAMAMVQPIISTPGGDPMTVDRRLTLAAAAGLIAAPTPARAQAARRWRMVTSWPKNLPGPGFSAQRIAERIATLSAGRIEVQVFAAGELVPAFAVQEAVGNATVELGHTASFFGIGREPASAFFTAIPFGFTPPEHAAWILQGGGQELWDETSRRFGFKPLMGGNTGVSMGGWFRRELHSAEDVKGLKIRMVGLGAELFQRLGATALAVPPADIYPALERGVVDAAEFTSPGADLQLGLWRIAPFYYTPGFNKPNGSSEFLVNRTLWDGLEPELKAVVEAACLAELTVALAEIERLNMEALALMVTSHGVKLRGFPADMLALARRHAGDLVRDLGTRSPMARKVADSYTAFQARITPWTRVSLHAALGAREA</sequence>
<dbReference type="Proteomes" id="UP000298781">
    <property type="component" value="Chromosome"/>
</dbReference>
<dbReference type="GO" id="GO:0046872">
    <property type="term" value="F:metal ion binding"/>
    <property type="evidence" value="ECO:0007669"/>
    <property type="project" value="UniProtKB-KW"/>
</dbReference>
<evidence type="ECO:0000313" key="4">
    <source>
        <dbReference type="Proteomes" id="UP000298781"/>
    </source>
</evidence>
<feature type="binding site" evidence="2">
    <location>
        <position position="248"/>
    </location>
    <ligand>
        <name>substrate</name>
    </ligand>
</feature>
<gene>
    <name evidence="3" type="ORF">E8M01_01940</name>
</gene>
<dbReference type="PIRSF" id="PIRSF039026">
    <property type="entry name" value="SiaP"/>
    <property type="match status" value="1"/>
</dbReference>
<dbReference type="KEGG" id="pstg:E8M01_01940"/>
<evidence type="ECO:0000256" key="1">
    <source>
        <dbReference type="ARBA" id="ARBA00022729"/>
    </source>
</evidence>
<proteinExistence type="predicted"/>
<organism evidence="3 4">
    <name type="scientific">Phreatobacter stygius</name>
    <dbReference type="NCBI Taxonomy" id="1940610"/>
    <lineage>
        <taxon>Bacteria</taxon>
        <taxon>Pseudomonadati</taxon>
        <taxon>Pseudomonadota</taxon>
        <taxon>Alphaproteobacteria</taxon>
        <taxon>Hyphomicrobiales</taxon>
        <taxon>Phreatobacteraceae</taxon>
        <taxon>Phreatobacter</taxon>
    </lineage>
</organism>
<keyword evidence="2" id="KW-0479">Metal-binding</keyword>
<dbReference type="GO" id="GO:0031317">
    <property type="term" value="C:tripartite ATP-independent periplasmic transporter complex"/>
    <property type="evidence" value="ECO:0007669"/>
    <property type="project" value="InterPro"/>
</dbReference>
<accession>A0A4D7B4I7</accession>
<dbReference type="Gene3D" id="3.40.190.170">
    <property type="entry name" value="Bacterial extracellular solute-binding protein, family 7"/>
    <property type="match status" value="1"/>
</dbReference>
<protein>
    <submittedName>
        <fullName evidence="3">TRAP transporter substrate-binding protein</fullName>
    </submittedName>
</protein>
<dbReference type="InterPro" id="IPR038404">
    <property type="entry name" value="TRAP_DctP_sf"/>
</dbReference>